<gene>
    <name evidence="1" type="ORF">JHL16_13595</name>
</gene>
<evidence type="ECO:0000313" key="2">
    <source>
        <dbReference type="Proteomes" id="UP000616151"/>
    </source>
</evidence>
<keyword evidence="2" id="KW-1185">Reference proteome</keyword>
<dbReference type="Proteomes" id="UP000616151">
    <property type="component" value="Unassembled WGS sequence"/>
</dbReference>
<evidence type="ECO:0000313" key="1">
    <source>
        <dbReference type="EMBL" id="MBK1867384.1"/>
    </source>
</evidence>
<comment type="caution">
    <text evidence="1">The sequence shown here is derived from an EMBL/GenBank/DDBJ whole genome shotgun (WGS) entry which is preliminary data.</text>
</comment>
<protein>
    <submittedName>
        <fullName evidence="1">Tripartite tricarboxylate transporter substrate binding protein</fullName>
    </submittedName>
</protein>
<organism evidence="1 2">
    <name type="scientific">Taklimakanibacter albus</name>
    <dbReference type="NCBI Taxonomy" id="2800327"/>
    <lineage>
        <taxon>Bacteria</taxon>
        <taxon>Pseudomonadati</taxon>
        <taxon>Pseudomonadota</taxon>
        <taxon>Alphaproteobacteria</taxon>
        <taxon>Hyphomicrobiales</taxon>
        <taxon>Aestuariivirgaceae</taxon>
        <taxon>Taklimakanibacter</taxon>
    </lineage>
</organism>
<proteinExistence type="predicted"/>
<dbReference type="EMBL" id="JAENHL010000007">
    <property type="protein sequence ID" value="MBK1867384.1"/>
    <property type="molecule type" value="Genomic_DNA"/>
</dbReference>
<reference evidence="1" key="1">
    <citation type="submission" date="2021-01" db="EMBL/GenBank/DDBJ databases">
        <authorList>
            <person name="Sun Q."/>
        </authorList>
    </citation>
    <scope>NUCLEOTIDE SEQUENCE</scope>
    <source>
        <strain evidence="1">YIM B02566</strain>
    </source>
</reference>
<accession>A0ACC5R405</accession>
<sequence>MNRRTLIASAVALLLAGGLSLNLASTPALALDELRIIAPAAPGGGWDQTARAMQEAVQSGGAVKAVTVENVPGAGGTVGLAQLAGQEQGKDNVLMVNGLVMVGAILTNKSAVTLENTTPIARLTGEYEVIVVPGSSELKTLADLVAKLKADPGAVAWGGGSAGGTDHILAGLVAKASGADVSKLNYVPFSGGGEALAAVMGGHVVAGISGYSEWEGQIKSGELRALGISAPERVAGIDIPTLKEQGVDVELANWRAIVAPPGLTDEQKQALLATVDAAVKSDSWKKVLAAKNWTDLYLPGDDFTKLVAAENVRVTEILKGIGLVQ</sequence>
<name>A0ACC5R405_9HYPH</name>